<dbReference type="Pfam" id="PF22659">
    <property type="entry name" value="YycE-like_C"/>
    <property type="match status" value="1"/>
</dbReference>
<feature type="transmembrane region" description="Helical" evidence="7">
    <location>
        <begin position="373"/>
        <end position="391"/>
    </location>
</feature>
<evidence type="ECO:0000313" key="10">
    <source>
        <dbReference type="EMBL" id="GAA0451333.1"/>
    </source>
</evidence>
<name>A0ABP3JEM4_9BACI</name>
<keyword evidence="5 7" id="KW-1133">Transmembrane helix</keyword>
<evidence type="ECO:0000259" key="9">
    <source>
        <dbReference type="PROSITE" id="PS51819"/>
    </source>
</evidence>
<feature type="domain" description="VOC" evidence="9">
    <location>
        <begin position="413"/>
        <end position="533"/>
    </location>
</feature>
<feature type="transmembrane region" description="Helical" evidence="7">
    <location>
        <begin position="154"/>
        <end position="186"/>
    </location>
</feature>
<evidence type="ECO:0000256" key="5">
    <source>
        <dbReference type="ARBA" id="ARBA00022989"/>
    </source>
</evidence>
<protein>
    <recommendedName>
        <fullName evidence="12">MFS transporter</fullName>
    </recommendedName>
</protein>
<dbReference type="PROSITE" id="PS51819">
    <property type="entry name" value="VOC"/>
    <property type="match status" value="1"/>
</dbReference>
<dbReference type="EMBL" id="BAAACZ010000003">
    <property type="protein sequence ID" value="GAA0451333.1"/>
    <property type="molecule type" value="Genomic_DNA"/>
</dbReference>
<dbReference type="InterPro" id="IPR020846">
    <property type="entry name" value="MFS_dom"/>
</dbReference>
<dbReference type="InterPro" id="IPR011701">
    <property type="entry name" value="MFS"/>
</dbReference>
<keyword evidence="6 7" id="KW-0472">Membrane</keyword>
<feature type="transmembrane region" description="Helical" evidence="7">
    <location>
        <begin position="222"/>
        <end position="242"/>
    </location>
</feature>
<feature type="transmembrane region" description="Helical" evidence="7">
    <location>
        <begin position="287"/>
        <end position="303"/>
    </location>
</feature>
<evidence type="ECO:0000256" key="6">
    <source>
        <dbReference type="ARBA" id="ARBA00023136"/>
    </source>
</evidence>
<dbReference type="CDD" id="cd06173">
    <property type="entry name" value="MFS_MefA_like"/>
    <property type="match status" value="1"/>
</dbReference>
<keyword evidence="2" id="KW-0813">Transport</keyword>
<gene>
    <name evidence="10" type="ORF">GCM10008935_02320</name>
</gene>
<keyword evidence="4 7" id="KW-0812">Transmembrane</keyword>
<reference evidence="11" key="1">
    <citation type="journal article" date="2019" name="Int. J. Syst. Evol. Microbiol.">
        <title>The Global Catalogue of Microorganisms (GCM) 10K type strain sequencing project: providing services to taxonomists for standard genome sequencing and annotation.</title>
        <authorList>
            <consortium name="The Broad Institute Genomics Platform"/>
            <consortium name="The Broad Institute Genome Sequencing Center for Infectious Disease"/>
            <person name="Wu L."/>
            <person name="Ma J."/>
        </authorList>
    </citation>
    <scope>NUCLEOTIDE SEQUENCE [LARGE SCALE GENOMIC DNA]</scope>
    <source>
        <strain evidence="11">JCM 14193</strain>
    </source>
</reference>
<evidence type="ECO:0000256" key="1">
    <source>
        <dbReference type="ARBA" id="ARBA00004651"/>
    </source>
</evidence>
<dbReference type="InterPro" id="IPR037523">
    <property type="entry name" value="VOC_core"/>
</dbReference>
<feature type="transmembrane region" description="Helical" evidence="7">
    <location>
        <begin position="348"/>
        <end position="367"/>
    </location>
</feature>
<dbReference type="RefSeq" id="WP_343781231.1">
    <property type="nucleotide sequence ID" value="NZ_BAAACZ010000003.1"/>
</dbReference>
<evidence type="ECO:0000313" key="11">
    <source>
        <dbReference type="Proteomes" id="UP001500740"/>
    </source>
</evidence>
<feature type="transmembrane region" description="Helical" evidence="7">
    <location>
        <begin position="77"/>
        <end position="99"/>
    </location>
</feature>
<sequence>MKNYRWLLKGDFFKLWSSTFFSQFSAVLFFYSLIWWSLSEEQSLLTGSIVIGIGAAVSLLISPIAGWLADRYPRGKLLAIVDGGLCLLFLLLAISFSFVGVEQAWIVLFCRIIISAGVGSTDAASRSLVQETVLEDRLDKAIGFQESLGQTSQLIAPAIAGIIIYLVGIDGIWYICAILTGLSAVLELSIRDRTRKDDTTKLNTKNLLTGFTSVRGNKPLRYLLYGTVVQQLLFSGFAIYIAAWSTYALHNTEWISGILQAVWGFGSLAGALMVVFLIKSKKVKKPSVLLSIIIGFIIAPLGFVTNIMVGFAMLALAGIASGVLNVYLETHLQRQTTTESRSRELSAFFAINNSLMPIGYVLAGVLAEFVQTEYLFLVLVIPFPVVAWFIYKSFSEAEQLNKNHSVKTSPATAQIRVTRQTDKFKDSIDFYEKGIGLIRLAEFTQQDKRVIFGPTNASYHLEITAHVEGDSYQPASGDNMLVFYIREQSEIEEITNRLHSMGYQEKSPENDCRNKEGVRIKDPDGRGVILMNTSYVDH</sequence>
<evidence type="ECO:0000259" key="8">
    <source>
        <dbReference type="PROSITE" id="PS50850"/>
    </source>
</evidence>
<dbReference type="InterPro" id="IPR036259">
    <property type="entry name" value="MFS_trans_sf"/>
</dbReference>
<evidence type="ECO:0000256" key="4">
    <source>
        <dbReference type="ARBA" id="ARBA00022692"/>
    </source>
</evidence>
<dbReference type="PANTHER" id="PTHR23513">
    <property type="entry name" value="INTEGRAL MEMBRANE EFFLUX PROTEIN-RELATED"/>
    <property type="match status" value="1"/>
</dbReference>
<dbReference type="SUPFAM" id="SSF103473">
    <property type="entry name" value="MFS general substrate transporter"/>
    <property type="match status" value="1"/>
</dbReference>
<dbReference type="PANTHER" id="PTHR23513:SF6">
    <property type="entry name" value="MAJOR FACILITATOR SUPERFAMILY ASSOCIATED DOMAIN-CONTAINING PROTEIN"/>
    <property type="match status" value="1"/>
</dbReference>
<feature type="transmembrane region" description="Helical" evidence="7">
    <location>
        <begin position="254"/>
        <end position="278"/>
    </location>
</feature>
<keyword evidence="11" id="KW-1185">Reference proteome</keyword>
<comment type="subcellular location">
    <subcellularLocation>
        <location evidence="1">Cell membrane</location>
        <topology evidence="1">Multi-pass membrane protein</topology>
    </subcellularLocation>
</comment>
<dbReference type="InterPro" id="IPR058997">
    <property type="entry name" value="YycE-like_C"/>
</dbReference>
<accession>A0ABP3JEM4</accession>
<feature type="transmembrane region" description="Helical" evidence="7">
    <location>
        <begin position="12"/>
        <end position="38"/>
    </location>
</feature>
<dbReference type="PROSITE" id="PS50850">
    <property type="entry name" value="MFS"/>
    <property type="match status" value="1"/>
</dbReference>
<evidence type="ECO:0000256" key="2">
    <source>
        <dbReference type="ARBA" id="ARBA00022448"/>
    </source>
</evidence>
<dbReference type="InterPro" id="IPR058998">
    <property type="entry name" value="YycE-like_N"/>
</dbReference>
<evidence type="ECO:0008006" key="12">
    <source>
        <dbReference type="Google" id="ProtNLM"/>
    </source>
</evidence>
<organism evidence="10 11">
    <name type="scientific">Alkalibacillus silvisoli</name>
    <dbReference type="NCBI Taxonomy" id="392823"/>
    <lineage>
        <taxon>Bacteria</taxon>
        <taxon>Bacillati</taxon>
        <taxon>Bacillota</taxon>
        <taxon>Bacilli</taxon>
        <taxon>Bacillales</taxon>
        <taxon>Bacillaceae</taxon>
        <taxon>Alkalibacillus</taxon>
    </lineage>
</organism>
<comment type="caution">
    <text evidence="10">The sequence shown here is derived from an EMBL/GenBank/DDBJ whole genome shotgun (WGS) entry which is preliminary data.</text>
</comment>
<proteinExistence type="predicted"/>
<dbReference type="SUPFAM" id="SSF54593">
    <property type="entry name" value="Glyoxalase/Bleomycin resistance protein/Dihydroxybiphenyl dioxygenase"/>
    <property type="match status" value="1"/>
</dbReference>
<feature type="transmembrane region" description="Helical" evidence="7">
    <location>
        <begin position="309"/>
        <end position="328"/>
    </location>
</feature>
<dbReference type="Gene3D" id="1.20.1250.20">
    <property type="entry name" value="MFS general substrate transporter like domains"/>
    <property type="match status" value="1"/>
</dbReference>
<dbReference type="Pfam" id="PF07690">
    <property type="entry name" value="MFS_1"/>
    <property type="match status" value="1"/>
</dbReference>
<evidence type="ECO:0000256" key="7">
    <source>
        <dbReference type="SAM" id="Phobius"/>
    </source>
</evidence>
<keyword evidence="3" id="KW-1003">Cell membrane</keyword>
<feature type="domain" description="Major facilitator superfamily (MFS) profile" evidence="8">
    <location>
        <begin position="1"/>
        <end position="195"/>
    </location>
</feature>
<dbReference type="Gene3D" id="3.10.180.10">
    <property type="entry name" value="2,3-Dihydroxybiphenyl 1,2-Dioxygenase, domain 1"/>
    <property type="match status" value="1"/>
</dbReference>
<feature type="transmembrane region" description="Helical" evidence="7">
    <location>
        <begin position="44"/>
        <end position="65"/>
    </location>
</feature>
<dbReference type="Proteomes" id="UP001500740">
    <property type="component" value="Unassembled WGS sequence"/>
</dbReference>
<dbReference type="InterPro" id="IPR029068">
    <property type="entry name" value="Glyas_Bleomycin-R_OHBP_Dase"/>
</dbReference>
<dbReference type="Pfam" id="PF22658">
    <property type="entry name" value="YycE-like_N"/>
    <property type="match status" value="1"/>
</dbReference>
<evidence type="ECO:0000256" key="3">
    <source>
        <dbReference type="ARBA" id="ARBA00022475"/>
    </source>
</evidence>